<accession>A0AAU7UCU5</accession>
<dbReference type="AlphaFoldDB" id="A0AAU7UCU5"/>
<keyword evidence="1" id="KW-0732">Signal</keyword>
<feature type="signal peptide" evidence="1">
    <location>
        <begin position="1"/>
        <end position="18"/>
    </location>
</feature>
<dbReference type="RefSeq" id="WP_350244439.1">
    <property type="nucleotide sequence ID" value="NZ_CP158299.1"/>
</dbReference>
<dbReference type="EMBL" id="CP158299">
    <property type="protein sequence ID" value="XBV86370.1"/>
    <property type="molecule type" value="Genomic_DNA"/>
</dbReference>
<protein>
    <recommendedName>
        <fullName evidence="3">DUF3298 domain-containing protein</fullName>
    </recommendedName>
</protein>
<evidence type="ECO:0000256" key="1">
    <source>
        <dbReference type="SAM" id="SignalP"/>
    </source>
</evidence>
<sequence>MRLLALLAALTVPAAAHAAPTPLQACSAAAASALPTGVSAGVYRGTLGTQAVTLELGGPAATGDTPDRYSYDRYGLDLPLVRGRAADRTANYTLVLAEAVETYPDPKPSGCLILNASGTGLSGQWRTPDGKKQLPARLQRINVAAQPLQLPASPGLLKLRSSDPYTFLKLNRRWISVKGGVQEPLSGVTYPRVVGGTTALNLALQDRQLALAADALECRGGNRELGGDYSGGGTLSWQSAHLISLHEDVDYYCGGAHPDAYTAGVTLDARTGQEMTLTGKPASLWPGLTPARVQAMYLAAYPQGPDDAECREALGSEDGRSSEYASFQLYLTRQGLAVWPGFLPHVILACAETVTLPYARLRPLANTAHPAFRDVYR</sequence>
<evidence type="ECO:0000313" key="2">
    <source>
        <dbReference type="EMBL" id="XBV86370.1"/>
    </source>
</evidence>
<dbReference type="KEGG" id="dsc:ABOD76_08670"/>
<reference evidence="2" key="1">
    <citation type="submission" date="2024-06" db="EMBL/GenBank/DDBJ databases">
        <title>Draft Genome Sequence of Deinococcus sonorensis Type Strain KR-87, a Biofilm Producing Representative of the Genus Deinococcus.</title>
        <authorList>
            <person name="Boren L.S."/>
            <person name="Grosso R.A."/>
            <person name="Hugenberg-Cox A.N."/>
            <person name="Hill J.T.E."/>
            <person name="Albert C.M."/>
            <person name="Tuohy J.M."/>
        </authorList>
    </citation>
    <scope>NUCLEOTIDE SEQUENCE</scope>
    <source>
        <strain evidence="2">KR-87</strain>
    </source>
</reference>
<evidence type="ECO:0008006" key="3">
    <source>
        <dbReference type="Google" id="ProtNLM"/>
    </source>
</evidence>
<feature type="chain" id="PRO_5043313725" description="DUF3298 domain-containing protein" evidence="1">
    <location>
        <begin position="19"/>
        <end position="377"/>
    </location>
</feature>
<proteinExistence type="predicted"/>
<name>A0AAU7UCU5_9DEIO</name>
<gene>
    <name evidence="2" type="ORF">ABOD76_08670</name>
</gene>
<organism evidence="2">
    <name type="scientific">Deinococcus sonorensis KR-87</name>
    <dbReference type="NCBI Taxonomy" id="694439"/>
    <lineage>
        <taxon>Bacteria</taxon>
        <taxon>Thermotogati</taxon>
        <taxon>Deinococcota</taxon>
        <taxon>Deinococci</taxon>
        <taxon>Deinococcales</taxon>
        <taxon>Deinococcaceae</taxon>
        <taxon>Deinococcus</taxon>
    </lineage>
</organism>